<gene>
    <name evidence="1" type="ORF">UFOVP528_35</name>
</gene>
<proteinExistence type="predicted"/>
<organism evidence="1">
    <name type="scientific">uncultured Caudovirales phage</name>
    <dbReference type="NCBI Taxonomy" id="2100421"/>
    <lineage>
        <taxon>Viruses</taxon>
        <taxon>Duplodnaviria</taxon>
        <taxon>Heunggongvirae</taxon>
        <taxon>Uroviricota</taxon>
        <taxon>Caudoviricetes</taxon>
        <taxon>Peduoviridae</taxon>
        <taxon>Maltschvirus</taxon>
        <taxon>Maltschvirus maltsch</taxon>
    </lineage>
</organism>
<accession>A0A6J5MQL4</accession>
<evidence type="ECO:0000313" key="1">
    <source>
        <dbReference type="EMBL" id="CAB4148968.1"/>
    </source>
</evidence>
<reference evidence="1" key="1">
    <citation type="submission" date="2020-04" db="EMBL/GenBank/DDBJ databases">
        <authorList>
            <person name="Chiriac C."/>
            <person name="Salcher M."/>
            <person name="Ghai R."/>
            <person name="Kavagutti S V."/>
        </authorList>
    </citation>
    <scope>NUCLEOTIDE SEQUENCE</scope>
</reference>
<protein>
    <submittedName>
        <fullName evidence="1">Uncharacterized protein</fullName>
    </submittedName>
</protein>
<dbReference type="EMBL" id="LR796508">
    <property type="protein sequence ID" value="CAB4148968.1"/>
    <property type="molecule type" value="Genomic_DNA"/>
</dbReference>
<name>A0A6J5MQL4_9CAUD</name>
<sequence>MSNNKQSSVKIEENWKRIEEVEKLIQEKTGDPEAGFNANLYFFGEYGRHIMLPCKYRKAKKNGEFTDKYFDLDIMVKYCPFTGKPLYEDLLKLNNEQ</sequence>